<dbReference type="InterPro" id="IPR046300">
    <property type="entry name" value="DUF6415"/>
</dbReference>
<gene>
    <name evidence="1" type="ORF">SAML0217</name>
</gene>
<dbReference type="RefSeq" id="WP_079029953.1">
    <property type="nucleotide sequence ID" value="NZ_CP012382.1"/>
</dbReference>
<proteinExistence type="predicted"/>
<dbReference type="Pfam" id="PF19979">
    <property type="entry name" value="DUF6415"/>
    <property type="match status" value="1"/>
</dbReference>
<dbReference type="EMBL" id="AM238663">
    <property type="protein sequence ID" value="CAJ89204.1"/>
    <property type="molecule type" value="Genomic_DNA"/>
</dbReference>
<sequence>MTVLTAPSWSAPLGPSELAGVLTKLRQWTPYDGETVLDDVGAALDDVLPPQDLLADLAVRLRGHLAQLADIAVATEAGQEDLEADRLIQQARAVCAQQAPVAHVPTVGQLRRLAWAVNELLERLTDLGCLREAA</sequence>
<protein>
    <submittedName>
        <fullName evidence="1">Uncharacterized protein SAML0217</fullName>
    </submittedName>
</protein>
<organism evidence="1">
    <name type="scientific">Streptomyces ambofaciens (strain ATCC 23877 / 3486 / DSM 40053 / JCM 4204 / NBRC 12836 / NRRL B-2516)</name>
    <dbReference type="NCBI Taxonomy" id="278992"/>
    <lineage>
        <taxon>Bacteria</taxon>
        <taxon>Bacillati</taxon>
        <taxon>Actinomycetota</taxon>
        <taxon>Actinomycetes</taxon>
        <taxon>Kitasatosporales</taxon>
        <taxon>Streptomycetaceae</taxon>
        <taxon>Streptomyces</taxon>
    </lineage>
</organism>
<dbReference type="EMBL" id="AJ937740">
    <property type="protein sequence ID" value="CAI78146.1"/>
    <property type="molecule type" value="Genomic_DNA"/>
</dbReference>
<evidence type="ECO:0000313" key="2">
    <source>
        <dbReference type="EMBL" id="CAJ89204.1"/>
    </source>
</evidence>
<dbReference type="AlphaFoldDB" id="Q1RRE2"/>
<name>Q1RRE2_STRA7</name>
<reference evidence="1" key="1">
    <citation type="journal article" date="2006" name="J. Bacteriol.">
        <title>Intraspecific variability of the terminal inverted repeats of the linear chromosome of Streptomyces ambofaciens.</title>
        <authorList>
            <person name="Choulet F."/>
            <person name="Gallois A."/>
            <person name="Aigle B."/>
            <person name="Mangenot S."/>
            <person name="Gerbaud C."/>
            <person name="Truong C."/>
            <person name="Francou F.X."/>
            <person name="Borges F."/>
            <person name="Fourrier C."/>
            <person name="Guerineau M."/>
            <person name="Decaris B."/>
            <person name="Barbe V."/>
            <person name="Pernodet J.L."/>
            <person name="Leblond P."/>
        </authorList>
    </citation>
    <scope>NUCLEOTIDE SEQUENCE</scope>
    <source>
        <strain evidence="1">ATCC 23877</strain>
    </source>
</reference>
<accession>Q1RRE2</accession>
<evidence type="ECO:0000313" key="1">
    <source>
        <dbReference type="EMBL" id="CAI78146.1"/>
    </source>
</evidence>
<reference evidence="2" key="2">
    <citation type="journal article" date="2006" name="Mol. Biol. Evol.">
        <title>Evolution of the terminal regions of the Streptomyces linear chromosome.</title>
        <authorList>
            <person name="Choulet F."/>
            <person name="Aigle B."/>
            <person name="Gallois A."/>
            <person name="Mangenot S."/>
            <person name="Gerbaud C."/>
            <person name="Truong C."/>
            <person name="Francou F.X."/>
            <person name="Fourrier C."/>
            <person name="Guerineau M."/>
            <person name="Decaris B."/>
            <person name="Barbe V."/>
            <person name="Pernodet J.L."/>
            <person name="Leblond P."/>
        </authorList>
    </citation>
    <scope>NUCLEOTIDE SEQUENCE</scope>
    <source>
        <strain evidence="2">ATCC 23877</strain>
    </source>
</reference>